<dbReference type="EMBL" id="CAXLJM020000004">
    <property type="protein sequence ID" value="CAL8070621.1"/>
    <property type="molecule type" value="Genomic_DNA"/>
</dbReference>
<dbReference type="PRINTS" id="PR01012">
    <property type="entry name" value="NRPEPTIDEYR"/>
</dbReference>
<dbReference type="Pfam" id="PF00001">
    <property type="entry name" value="7tm_1"/>
    <property type="match status" value="1"/>
</dbReference>
<sequence>MADYPDITAEDPDDGNGTTNCSLYQNEYCESLEDYEERLLTYIYPDHYEWALIVAHIIVFIMGLVGNALVCVAVFRNTSMRTVTNYFIVNLAVGDFMVILICQPPTVIWDVTNTWFLGEAMCKIVLYFQTVSVSVSVLTLTVISIERWYAICYPLKFKATTSRAKRLILLIWVISLIVDIPELIGMETQPTVDANTIYLTTCTPNWSMEVDILYVILRTLILYAVPLMFMSFAYYQIVRVLWSTDSIPGGRREVPVVVNGNGAAHHENGQCSAQLLTPILRGVSSSQCSQADYQLKSRRKAAKMLVAVVVMFAVCYFPVSVYSVIAVPGMFAGNEYMPYVAMISHWLCYANSAVNPVIYNFMSGKFRREFARAFQCLCSRKSYLPATSRVYSYNNNRQSRRVNSGRNSSAVLDADIGNHDEELMRASKLMDDPAFDFKAAEMEIQELVMFHELDPHILLATDML</sequence>
<feature type="domain" description="G-protein coupled receptors family 1 profile" evidence="11">
    <location>
        <begin position="66"/>
        <end position="359"/>
    </location>
</feature>
<dbReference type="PROSITE" id="PS00237">
    <property type="entry name" value="G_PROTEIN_RECEP_F1_1"/>
    <property type="match status" value="1"/>
</dbReference>
<keyword evidence="3 9" id="KW-0812">Transmembrane</keyword>
<comment type="subcellular location">
    <subcellularLocation>
        <location evidence="1">Membrane</location>
        <topology evidence="1">Multi-pass membrane protein</topology>
    </subcellularLocation>
</comment>
<dbReference type="InterPro" id="IPR000611">
    <property type="entry name" value="NPY_rcpt"/>
</dbReference>
<proteinExistence type="inferred from homology"/>
<keyword evidence="5 9" id="KW-0297">G-protein coupled receptor</keyword>
<keyword evidence="8 9" id="KW-0807">Transducer</keyword>
<feature type="transmembrane region" description="Helical" evidence="10">
    <location>
        <begin position="166"/>
        <end position="184"/>
    </location>
</feature>
<evidence type="ECO:0000313" key="12">
    <source>
        <dbReference type="EMBL" id="CAL8070621.1"/>
    </source>
</evidence>
<reference evidence="12 13" key="1">
    <citation type="submission" date="2024-08" db="EMBL/GenBank/DDBJ databases">
        <authorList>
            <person name="Cucini C."/>
            <person name="Frati F."/>
        </authorList>
    </citation>
    <scope>NUCLEOTIDE SEQUENCE [LARGE SCALE GENOMIC DNA]</scope>
</reference>
<dbReference type="PROSITE" id="PS50262">
    <property type="entry name" value="G_PROTEIN_RECEP_F1_2"/>
    <property type="match status" value="1"/>
</dbReference>
<evidence type="ECO:0000256" key="2">
    <source>
        <dbReference type="ARBA" id="ARBA00010663"/>
    </source>
</evidence>
<evidence type="ECO:0000256" key="3">
    <source>
        <dbReference type="ARBA" id="ARBA00022692"/>
    </source>
</evidence>
<dbReference type="SMART" id="SM01381">
    <property type="entry name" value="7TM_GPCR_Srsx"/>
    <property type="match status" value="1"/>
</dbReference>
<comment type="similarity">
    <text evidence="2 9">Belongs to the G-protein coupled receptor 1 family.</text>
</comment>
<organism evidence="12 13">
    <name type="scientific">Orchesella dallaii</name>
    <dbReference type="NCBI Taxonomy" id="48710"/>
    <lineage>
        <taxon>Eukaryota</taxon>
        <taxon>Metazoa</taxon>
        <taxon>Ecdysozoa</taxon>
        <taxon>Arthropoda</taxon>
        <taxon>Hexapoda</taxon>
        <taxon>Collembola</taxon>
        <taxon>Entomobryomorpha</taxon>
        <taxon>Entomobryoidea</taxon>
        <taxon>Orchesellidae</taxon>
        <taxon>Orchesellinae</taxon>
        <taxon>Orchesella</taxon>
    </lineage>
</organism>
<dbReference type="PANTHER" id="PTHR45695">
    <property type="entry name" value="LEUCOKININ RECEPTOR-RELATED"/>
    <property type="match status" value="1"/>
</dbReference>
<dbReference type="InterPro" id="IPR000276">
    <property type="entry name" value="GPCR_Rhodpsn"/>
</dbReference>
<evidence type="ECO:0000256" key="10">
    <source>
        <dbReference type="SAM" id="Phobius"/>
    </source>
</evidence>
<dbReference type="Proteomes" id="UP001642540">
    <property type="component" value="Unassembled WGS sequence"/>
</dbReference>
<dbReference type="PRINTS" id="PR00237">
    <property type="entry name" value="GPCRRHODOPSN"/>
</dbReference>
<feature type="transmembrane region" description="Helical" evidence="10">
    <location>
        <begin position="126"/>
        <end position="145"/>
    </location>
</feature>
<evidence type="ECO:0000256" key="8">
    <source>
        <dbReference type="ARBA" id="ARBA00023224"/>
    </source>
</evidence>
<evidence type="ECO:0000259" key="11">
    <source>
        <dbReference type="PROSITE" id="PS50262"/>
    </source>
</evidence>
<evidence type="ECO:0000256" key="5">
    <source>
        <dbReference type="ARBA" id="ARBA00023040"/>
    </source>
</evidence>
<protein>
    <recommendedName>
        <fullName evidence="11">G-protein coupled receptors family 1 profile domain-containing protein</fullName>
    </recommendedName>
</protein>
<feature type="transmembrane region" description="Helical" evidence="10">
    <location>
        <begin position="212"/>
        <end position="235"/>
    </location>
</feature>
<feature type="transmembrane region" description="Helical" evidence="10">
    <location>
        <begin position="50"/>
        <end position="75"/>
    </location>
</feature>
<evidence type="ECO:0000256" key="6">
    <source>
        <dbReference type="ARBA" id="ARBA00023136"/>
    </source>
</evidence>
<gene>
    <name evidence="12" type="ORF">ODALV1_LOCUS1336</name>
</gene>
<accession>A0ABP1PLZ7</accession>
<dbReference type="InterPro" id="IPR017452">
    <property type="entry name" value="GPCR_Rhodpsn_7TM"/>
</dbReference>
<keyword evidence="4 10" id="KW-1133">Transmembrane helix</keyword>
<evidence type="ECO:0000256" key="7">
    <source>
        <dbReference type="ARBA" id="ARBA00023170"/>
    </source>
</evidence>
<name>A0ABP1PLZ7_9HEXA</name>
<dbReference type="PANTHER" id="PTHR45695:SF15">
    <property type="entry name" value="OPSIN RH2"/>
    <property type="match status" value="1"/>
</dbReference>
<keyword evidence="7 9" id="KW-0675">Receptor</keyword>
<evidence type="ECO:0000256" key="4">
    <source>
        <dbReference type="ARBA" id="ARBA00022989"/>
    </source>
</evidence>
<dbReference type="SUPFAM" id="SSF81321">
    <property type="entry name" value="Family A G protein-coupled receptor-like"/>
    <property type="match status" value="1"/>
</dbReference>
<feature type="transmembrane region" description="Helical" evidence="10">
    <location>
        <begin position="304"/>
        <end position="327"/>
    </location>
</feature>
<dbReference type="Gene3D" id="1.20.1070.10">
    <property type="entry name" value="Rhodopsin 7-helix transmembrane proteins"/>
    <property type="match status" value="1"/>
</dbReference>
<evidence type="ECO:0000313" key="13">
    <source>
        <dbReference type="Proteomes" id="UP001642540"/>
    </source>
</evidence>
<feature type="transmembrane region" description="Helical" evidence="10">
    <location>
        <begin position="87"/>
        <end position="106"/>
    </location>
</feature>
<evidence type="ECO:0000256" key="1">
    <source>
        <dbReference type="ARBA" id="ARBA00004141"/>
    </source>
</evidence>
<evidence type="ECO:0000256" key="9">
    <source>
        <dbReference type="RuleBase" id="RU000688"/>
    </source>
</evidence>
<comment type="caution">
    <text evidence="12">The sequence shown here is derived from an EMBL/GenBank/DDBJ whole genome shotgun (WGS) entry which is preliminary data.</text>
</comment>
<feature type="transmembrane region" description="Helical" evidence="10">
    <location>
        <begin position="339"/>
        <end position="362"/>
    </location>
</feature>
<keyword evidence="13" id="KW-1185">Reference proteome</keyword>
<keyword evidence="6 10" id="KW-0472">Membrane</keyword>